<accession>V5WGU4</accession>
<dbReference type="RefSeq" id="WP_024267778.1">
    <property type="nucleotide sequence ID" value="NC_023035.1"/>
</dbReference>
<feature type="compositionally biased region" description="Basic residues" evidence="1">
    <location>
        <begin position="535"/>
        <end position="559"/>
    </location>
</feature>
<evidence type="ECO:0000313" key="3">
    <source>
        <dbReference type="EMBL" id="AHC14855.1"/>
    </source>
</evidence>
<reference evidence="3 4" key="1">
    <citation type="journal article" date="2015" name="Stand. Genomic Sci.">
        <title>Complete genome sequence and description of Salinispira pacifica gen. nov., sp. nov., a novel spirochaete isolated form a hypersaline microbial mat.</title>
        <authorList>
            <person name="Ben Hania W."/>
            <person name="Joseph M."/>
            <person name="Schumann P."/>
            <person name="Bunk B."/>
            <person name="Fiebig A."/>
            <person name="Sproer C."/>
            <person name="Klenk H.P."/>
            <person name="Fardeau M.L."/>
            <person name="Spring S."/>
        </authorList>
    </citation>
    <scope>NUCLEOTIDE SEQUENCE [LARGE SCALE GENOMIC DNA]</scope>
    <source>
        <strain evidence="3 4">L21-RPul-D2</strain>
    </source>
</reference>
<dbReference type="HOGENOM" id="CLU_467599_0_0_12"/>
<proteinExistence type="predicted"/>
<evidence type="ECO:0000313" key="4">
    <source>
        <dbReference type="Proteomes" id="UP000018680"/>
    </source>
</evidence>
<dbReference type="KEGG" id="slr:L21SP2_1458"/>
<name>V5WGU4_9SPIO</name>
<protein>
    <recommendedName>
        <fullName evidence="2">6-hydroxymethylpterin diphosphokinase MptE-like domain-containing protein</fullName>
    </recommendedName>
</protein>
<gene>
    <name evidence="3" type="ORF">L21SP2_1458</name>
</gene>
<dbReference type="eggNOG" id="COG2604">
    <property type="taxonomic scope" value="Bacteria"/>
</dbReference>
<dbReference type="PANTHER" id="PTHR41786:SF1">
    <property type="entry name" value="6-HYDROXYMETHYLPTERIN DIPHOSPHOKINASE MPTE-LIKE DOMAIN-CONTAINING PROTEIN"/>
    <property type="match status" value="1"/>
</dbReference>
<feature type="compositionally biased region" description="Polar residues" evidence="1">
    <location>
        <begin position="511"/>
        <end position="526"/>
    </location>
</feature>
<dbReference type="PANTHER" id="PTHR41786">
    <property type="entry name" value="MOTILITY ACCESSORY FACTOR MAF"/>
    <property type="match status" value="1"/>
</dbReference>
<dbReference type="EMBL" id="CP006939">
    <property type="protein sequence ID" value="AHC14855.1"/>
    <property type="molecule type" value="Genomic_DNA"/>
</dbReference>
<dbReference type="Pfam" id="PF01973">
    <property type="entry name" value="MptE-like"/>
    <property type="match status" value="1"/>
</dbReference>
<sequence length="583" mass="65506">MPNPVLADGRRLYPRMLSSSDFQRRFMRLFREKECLYILHSPGLGYGLEHISRMELPDSSRLLIFEPDNALFAFSDASRSNEDARRQIFRHGIVNDGIGANGIVPDVEDQDNTHENMFDSIRRGWLEQLRQLDNRRDIHFCPSPDAVSQLMWLRKQLEFPSRIRRVRTIRFCTLPSESANACESLTTEAEGIIQRHWQNHSTSVHMAHLWIQNALRNVVHHPPAGRLEDLSSLFPYSDIILCGASPGLETGIAEIRRLQRENARPIIAAVDTALPALLDSGIVPQIVFMLEAQFANMDDFICSGTRRILNDAGSIVIHDLFSHPPSVRLFPRRMAYMSRFADTALFTRLPENIPRIPPLGSVGVAALYILLRYMNRRRIFISGLEFAFPPGKTHARGTPSHLRSLRSAGRFSPAAAWSRQIPMCKRNSRLSRQNPALFTTAVLESYAQRTAEIMQLYGRQSDGTSQVFPLIPGRSGLPPELHAMKPADPPAGASSGRHVGGESRGRISGDFSASQTGSANPTQTNDPALLTIPRPPKKPEKKNRKKPQKHRRPQPRTIRRTKDVLRGNCLMSLMSCPGNCTGC</sequence>
<keyword evidence="4" id="KW-1185">Reference proteome</keyword>
<evidence type="ECO:0000256" key="1">
    <source>
        <dbReference type="SAM" id="MobiDB-lite"/>
    </source>
</evidence>
<feature type="region of interest" description="Disordered" evidence="1">
    <location>
        <begin position="465"/>
        <end position="561"/>
    </location>
</feature>
<feature type="domain" description="6-hydroxymethylpterin diphosphokinase MptE-like" evidence="2">
    <location>
        <begin position="214"/>
        <end position="389"/>
    </location>
</feature>
<dbReference type="InterPro" id="IPR002826">
    <property type="entry name" value="MptE-like"/>
</dbReference>
<dbReference type="AlphaFoldDB" id="V5WGU4"/>
<organism evidence="3 4">
    <name type="scientific">Salinispira pacifica</name>
    <dbReference type="NCBI Taxonomy" id="1307761"/>
    <lineage>
        <taxon>Bacteria</taxon>
        <taxon>Pseudomonadati</taxon>
        <taxon>Spirochaetota</taxon>
        <taxon>Spirochaetia</taxon>
        <taxon>Spirochaetales</taxon>
        <taxon>Spirochaetaceae</taxon>
        <taxon>Salinispira</taxon>
    </lineage>
</organism>
<evidence type="ECO:0000259" key="2">
    <source>
        <dbReference type="Pfam" id="PF01973"/>
    </source>
</evidence>
<dbReference type="Proteomes" id="UP000018680">
    <property type="component" value="Chromosome"/>
</dbReference>